<proteinExistence type="predicted"/>
<protein>
    <submittedName>
        <fullName evidence="1">Uncharacterized protein</fullName>
    </submittedName>
</protein>
<dbReference type="EMBL" id="VCKY01000204">
    <property type="protein sequence ID" value="TMR10084.1"/>
    <property type="molecule type" value="Genomic_DNA"/>
</dbReference>
<reference evidence="1 2" key="1">
    <citation type="submission" date="2019-05" db="EMBL/GenBank/DDBJ databases">
        <title>Draft genome sequence of Nonomuraea turkmeniaca DSM 43926.</title>
        <authorList>
            <person name="Saricaoglu S."/>
            <person name="Isik K."/>
        </authorList>
    </citation>
    <scope>NUCLEOTIDE SEQUENCE [LARGE SCALE GENOMIC DNA]</scope>
    <source>
        <strain evidence="1 2">DSM 43926</strain>
    </source>
</reference>
<organism evidence="1 2">
    <name type="scientific">Nonomuraea turkmeniaca</name>
    <dbReference type="NCBI Taxonomy" id="103838"/>
    <lineage>
        <taxon>Bacteria</taxon>
        <taxon>Bacillati</taxon>
        <taxon>Actinomycetota</taxon>
        <taxon>Actinomycetes</taxon>
        <taxon>Streptosporangiales</taxon>
        <taxon>Streptosporangiaceae</taxon>
        <taxon>Nonomuraea</taxon>
    </lineage>
</organism>
<evidence type="ECO:0000313" key="2">
    <source>
        <dbReference type="Proteomes" id="UP000309128"/>
    </source>
</evidence>
<keyword evidence="2" id="KW-1185">Reference proteome</keyword>
<name>A0A5S4F278_9ACTN</name>
<sequence>MRISPNDPTNTDRSQRGETAFAAYADITRAPEDRDLTGDNLNEIARDTFTDALHRLARGGVHPGAVLQRAYERYQEEALRDDPGPEAVIAYPFSCRYCHADPGKPCRWGCESWGVYGYNRRTPPEATTRFPNN</sequence>
<dbReference type="Proteomes" id="UP000309128">
    <property type="component" value="Unassembled WGS sequence"/>
</dbReference>
<dbReference type="OrthoDB" id="4295854at2"/>
<evidence type="ECO:0000313" key="1">
    <source>
        <dbReference type="EMBL" id="TMR10084.1"/>
    </source>
</evidence>
<dbReference type="AlphaFoldDB" id="A0A5S4F278"/>
<gene>
    <name evidence="1" type="ORF">ETD86_40890</name>
</gene>
<comment type="caution">
    <text evidence="1">The sequence shown here is derived from an EMBL/GenBank/DDBJ whole genome shotgun (WGS) entry which is preliminary data.</text>
</comment>
<accession>A0A5S4F278</accession>
<dbReference type="RefSeq" id="WP_138671998.1">
    <property type="nucleotide sequence ID" value="NZ_VCKY01000204.1"/>
</dbReference>